<keyword evidence="1" id="KW-0614">Plasmid</keyword>
<dbReference type="EMBL" id="CP084390">
    <property type="protein sequence ID" value="UZX30589.1"/>
    <property type="molecule type" value="Genomic_DNA"/>
</dbReference>
<protein>
    <submittedName>
        <fullName evidence="1">Uncharacterized protein</fullName>
    </submittedName>
</protein>
<proteinExistence type="predicted"/>
<geneLocation type="plasmid" evidence="1 2">
    <name>pIBH002-1</name>
</geneLocation>
<sequence>MTTDVKNIKSDSQEIIAGDRNLDRWIVYLSDFLQTEKSQLIALHKLQNDKNDGKTKWQLSDTGIDVAKEKKIDDIIYELFRSSISLEQLKQHGLSFKRQDFDALLYMPPDNLMLLEYMDDKYLKCCSFDA</sequence>
<evidence type="ECO:0000313" key="2">
    <source>
        <dbReference type="Proteomes" id="UP001164557"/>
    </source>
</evidence>
<accession>A0AA47B5T9</accession>
<dbReference type="Proteomes" id="UP001164557">
    <property type="component" value="Plasmid pIBH002-1"/>
</dbReference>
<dbReference type="RefSeq" id="WP_046327889.1">
    <property type="nucleotide sequence ID" value="NZ_CP084390.1"/>
</dbReference>
<keyword evidence="2" id="KW-1185">Reference proteome</keyword>
<reference evidence="1" key="1">
    <citation type="submission" date="2021-09" db="EMBL/GenBank/DDBJ databases">
        <title>Lactobacillus species from Apis mellifera, Switzerland.</title>
        <authorList>
            <person name="Pfister J."/>
            <person name="Brown A."/>
            <person name="Neumann P."/>
            <person name="Collaud A."/>
            <person name="Retschnig G."/>
            <person name="Perreten V."/>
        </authorList>
    </citation>
    <scope>NUCLEOTIDE SEQUENCE</scope>
    <source>
        <strain evidence="1">IBH002</strain>
        <plasmid evidence="1">pIBH002-1</plasmid>
    </source>
</reference>
<organism evidence="1 2">
    <name type="scientific">Lactobacillus helsingborgensis</name>
    <dbReference type="NCBI Taxonomy" id="1218494"/>
    <lineage>
        <taxon>Bacteria</taxon>
        <taxon>Bacillati</taxon>
        <taxon>Bacillota</taxon>
        <taxon>Bacilli</taxon>
        <taxon>Lactobacillales</taxon>
        <taxon>Lactobacillaceae</taxon>
        <taxon>Lactobacillus</taxon>
    </lineage>
</organism>
<dbReference type="AlphaFoldDB" id="A0AA47B5T9"/>
<evidence type="ECO:0000313" key="1">
    <source>
        <dbReference type="EMBL" id="UZX30589.1"/>
    </source>
</evidence>
<name>A0AA47B5T9_9LACO</name>
<gene>
    <name evidence="1" type="ORF">LDX53_08875</name>
</gene>